<evidence type="ECO:0000256" key="6">
    <source>
        <dbReference type="ARBA" id="ARBA00022759"/>
    </source>
</evidence>
<evidence type="ECO:0000313" key="13">
    <source>
        <dbReference type="Proteomes" id="UP000195442"/>
    </source>
</evidence>
<keyword evidence="13" id="KW-1185">Reference proteome</keyword>
<keyword evidence="6" id="KW-0255">Endonuclease</keyword>
<comment type="subunit">
    <text evidence="10">The type I restriction/modification system is composed of three polypeptides R, M and S.</text>
</comment>
<dbReference type="Pfam" id="PF22679">
    <property type="entry name" value="T1R_D3-like"/>
    <property type="match status" value="1"/>
</dbReference>
<evidence type="ECO:0000313" key="12">
    <source>
        <dbReference type="EMBL" id="SJM94592.1"/>
    </source>
</evidence>
<accession>A0A1R4HED4</accession>
<dbReference type="Proteomes" id="UP000195442">
    <property type="component" value="Unassembled WGS sequence"/>
</dbReference>
<keyword evidence="7 10" id="KW-0378">Hydrolase</keyword>
<evidence type="ECO:0000256" key="8">
    <source>
        <dbReference type="ARBA" id="ARBA00022840"/>
    </source>
</evidence>
<keyword evidence="5 10" id="KW-0680">Restriction system</keyword>
<dbReference type="EC" id="3.1.21.3" evidence="10"/>
<dbReference type="InterPro" id="IPR007409">
    <property type="entry name" value="Restrct_endonuc_type1_HsdR_N"/>
</dbReference>
<dbReference type="InterPro" id="IPR051268">
    <property type="entry name" value="Type-I_R_enzyme_R_subunit"/>
</dbReference>
<evidence type="ECO:0000256" key="2">
    <source>
        <dbReference type="ARBA" id="ARBA00008598"/>
    </source>
</evidence>
<proteinExistence type="inferred from homology"/>
<organism evidence="12 13">
    <name type="scientific">Crenothrix polyspora</name>
    <dbReference type="NCBI Taxonomy" id="360316"/>
    <lineage>
        <taxon>Bacteria</taxon>
        <taxon>Pseudomonadati</taxon>
        <taxon>Pseudomonadota</taxon>
        <taxon>Gammaproteobacteria</taxon>
        <taxon>Methylococcales</taxon>
        <taxon>Crenotrichaceae</taxon>
        <taxon>Crenothrix</taxon>
    </lineage>
</organism>
<protein>
    <recommendedName>
        <fullName evidence="10">Type I restriction enzyme endonuclease subunit</fullName>
        <shortName evidence="10">R protein</shortName>
        <ecNumber evidence="10">3.1.21.3</ecNumber>
    </recommendedName>
</protein>
<feature type="domain" description="Helicase ATP-binding" evidence="11">
    <location>
        <begin position="241"/>
        <end position="410"/>
    </location>
</feature>
<dbReference type="InterPro" id="IPR027417">
    <property type="entry name" value="P-loop_NTPase"/>
</dbReference>
<keyword evidence="8 10" id="KW-0067">ATP-binding</keyword>
<dbReference type="PROSITE" id="PS51192">
    <property type="entry name" value="HELICASE_ATP_BIND_1"/>
    <property type="match status" value="1"/>
</dbReference>
<dbReference type="GO" id="GO:0005524">
    <property type="term" value="F:ATP binding"/>
    <property type="evidence" value="ECO:0007669"/>
    <property type="project" value="UniProtKB-KW"/>
</dbReference>
<keyword evidence="9 10" id="KW-0238">DNA-binding</keyword>
<sequence>MALNPTIPPAVITEQVLPKLQDRRVAMSLIAANREVDSLIRDGVAVEFDETTADGNTQKRHERVRLIDFDTPDNNQYLAVSQLWIKASTQAPKAAYRRPDVVLYVNGLPLVFMELKNSNVKLRSAYDDNLTHYKHDIPQLFHCNAFCLLSNAIDTKVGSLTAGWEHFFNWLRVDSEKEIVNRKEIAEHGTSLEFAVAGLCQPPKLLDYVENFVLYHKETNKIIAQNHQFIGVNNAYQRFLQRKQLEGRLGVFWHTQGSGKSFSMIFYARKIFRKVTGNFSFVVVTDRKDLDNQIYRNFLNTGTVNESDAAQPKNTEEMRKFLGQNKKVVFTLIQKFRYDKGRKYPALFNPEKEQREVIVMVDEAHRTQYKSLAENMREGLKGAHFLAFTGTPLLGKERKTSAWFGDYVSEYNFQQAMEDQATVPLYYEKRVPEVLIQNEDLGEEFYQLLEDENLDDAQQQKLERKFAREMEVIKRDDRLETIAKDIVYHFPRRGYLGKAMVVSLDKFTAVKMYDKVQYHWKAEIKRLHGLSKYSTNDIEKARFKKIIEYMKSVEMAVVISDPKADEERFEKAGLDIKPHIKRLEQLDSQGHDLEYNFKDPEHPLQLVFVCAMWLTGFDAPTVSTLYLDKPMKDHTLMQTIARANRVASYRIKGYSGELIEKRNGDIVDYYNVFRNMKKALRDYAQGSDNVGDENQQAPVQEKSALFVLLDDAIAQTVSFCKEREVDLEAILQGEHTFKNITQFEQYANTLLSLDEWRKSFYVYDNTVSGLYEACKPEIFKQTPRPLIAVIQYLRGVIDMYVEQADIDVVCQKIAELLDESVVVDNAEKFSVKEHQAEYQIVQQGKVWDLSKLNFDKLKEEFKDAKYKHIEIAEMRAFIEDKLRRMLEQNHTRVDFAQKLQEIIDQYNAGGSSTENYFEDLMKFTEGMKAEDERHVREGLSEDELELYDTLRKDKLTKDEEQKVKLAAKHLLTRLLDEHPKVLVQDWWKDGQTQRKVKAAIEAVLDQDLPDSYDRMTFKEKSDNVFELIVEFAANGKKWAA</sequence>
<evidence type="ECO:0000256" key="1">
    <source>
        <dbReference type="ARBA" id="ARBA00000851"/>
    </source>
</evidence>
<name>A0A1R4HED4_9GAMM</name>
<dbReference type="InterPro" id="IPR040980">
    <property type="entry name" value="SWI2_SNF2"/>
</dbReference>
<dbReference type="NCBIfam" id="TIGR00348">
    <property type="entry name" value="hsdR"/>
    <property type="match status" value="1"/>
</dbReference>
<dbReference type="SMART" id="SM00487">
    <property type="entry name" value="DEXDc"/>
    <property type="match status" value="1"/>
</dbReference>
<keyword evidence="4 10" id="KW-0547">Nucleotide-binding</keyword>
<dbReference type="InterPro" id="IPR004473">
    <property type="entry name" value="Restrct_endonuc_typeI_HsdR"/>
</dbReference>
<dbReference type="GO" id="GO:0009307">
    <property type="term" value="P:DNA restriction-modification system"/>
    <property type="evidence" value="ECO:0007669"/>
    <property type="project" value="UniProtKB-KW"/>
</dbReference>
<evidence type="ECO:0000256" key="4">
    <source>
        <dbReference type="ARBA" id="ARBA00022741"/>
    </source>
</evidence>
<gene>
    <name evidence="12" type="ORF">CRENPOLYSF2_4100005</name>
</gene>
<dbReference type="EMBL" id="FUKJ01000347">
    <property type="protein sequence ID" value="SJM94592.1"/>
    <property type="molecule type" value="Genomic_DNA"/>
</dbReference>
<comment type="function">
    <text evidence="10">Subunit R is required for both nuclease and ATPase activities, but not for modification.</text>
</comment>
<dbReference type="GO" id="GO:0003677">
    <property type="term" value="F:DNA binding"/>
    <property type="evidence" value="ECO:0007669"/>
    <property type="project" value="UniProtKB-KW"/>
</dbReference>
<dbReference type="Gene3D" id="3.90.1570.50">
    <property type="match status" value="1"/>
</dbReference>
<dbReference type="SUPFAM" id="SSF52540">
    <property type="entry name" value="P-loop containing nucleoside triphosphate hydrolases"/>
    <property type="match status" value="1"/>
</dbReference>
<evidence type="ECO:0000256" key="9">
    <source>
        <dbReference type="ARBA" id="ARBA00023125"/>
    </source>
</evidence>
<evidence type="ECO:0000256" key="5">
    <source>
        <dbReference type="ARBA" id="ARBA00022747"/>
    </source>
</evidence>
<dbReference type="PANTHER" id="PTHR30195:SF15">
    <property type="entry name" value="TYPE I RESTRICTION ENZYME HINDI ENDONUCLEASE SUBUNIT"/>
    <property type="match status" value="1"/>
</dbReference>
<dbReference type="GO" id="GO:0009035">
    <property type="term" value="F:type I site-specific deoxyribonuclease activity"/>
    <property type="evidence" value="ECO:0007669"/>
    <property type="project" value="UniProtKB-EC"/>
</dbReference>
<dbReference type="AlphaFoldDB" id="A0A1R4HED4"/>
<dbReference type="Pfam" id="PF18766">
    <property type="entry name" value="SWI2_SNF2"/>
    <property type="match status" value="1"/>
</dbReference>
<dbReference type="Pfam" id="PF04313">
    <property type="entry name" value="HSDR_N"/>
    <property type="match status" value="1"/>
</dbReference>
<dbReference type="PANTHER" id="PTHR30195">
    <property type="entry name" value="TYPE I SITE-SPECIFIC DEOXYRIBONUCLEASE PROTEIN SUBUNIT M AND R"/>
    <property type="match status" value="1"/>
</dbReference>
<evidence type="ECO:0000256" key="3">
    <source>
        <dbReference type="ARBA" id="ARBA00022722"/>
    </source>
</evidence>
<evidence type="ECO:0000256" key="10">
    <source>
        <dbReference type="RuleBase" id="RU364115"/>
    </source>
</evidence>
<reference evidence="13" key="1">
    <citation type="submission" date="2017-02" db="EMBL/GenBank/DDBJ databases">
        <authorList>
            <person name="Daims H."/>
        </authorList>
    </citation>
    <scope>NUCLEOTIDE SEQUENCE [LARGE SCALE GENOMIC DNA]</scope>
</reference>
<evidence type="ECO:0000259" key="11">
    <source>
        <dbReference type="PROSITE" id="PS51192"/>
    </source>
</evidence>
<dbReference type="InterPro" id="IPR014001">
    <property type="entry name" value="Helicase_ATP-bd"/>
</dbReference>
<dbReference type="InterPro" id="IPR021810">
    <property type="entry name" value="T1RH-like_C"/>
</dbReference>
<dbReference type="InterPro" id="IPR055180">
    <property type="entry name" value="HsdR_RecA-like_helicase_dom_2"/>
</dbReference>
<dbReference type="Pfam" id="PF11867">
    <property type="entry name" value="T1RH-like_C"/>
    <property type="match status" value="1"/>
</dbReference>
<comment type="catalytic activity">
    <reaction evidence="1 10">
        <text>Endonucleolytic cleavage of DNA to give random double-stranded fragments with terminal 5'-phosphates, ATP is simultaneously hydrolyzed.</text>
        <dbReference type="EC" id="3.1.21.3"/>
    </reaction>
</comment>
<comment type="similarity">
    <text evidence="2 10">Belongs to the HsdR family.</text>
</comment>
<keyword evidence="3" id="KW-0540">Nuclease</keyword>
<dbReference type="Gene3D" id="3.40.50.300">
    <property type="entry name" value="P-loop containing nucleotide triphosphate hydrolases"/>
    <property type="match status" value="2"/>
</dbReference>
<dbReference type="CDD" id="cd22332">
    <property type="entry name" value="HsdR_N"/>
    <property type="match status" value="1"/>
</dbReference>
<evidence type="ECO:0000256" key="7">
    <source>
        <dbReference type="ARBA" id="ARBA00022801"/>
    </source>
</evidence>